<comment type="caution">
    <text evidence="1">The sequence shown here is derived from an EMBL/GenBank/DDBJ whole genome shotgun (WGS) entry which is preliminary data.</text>
</comment>
<evidence type="ECO:0000313" key="1">
    <source>
        <dbReference type="EMBL" id="TDP92398.1"/>
    </source>
</evidence>
<sequence length="152" mass="17109">MATYAKQTTVSADRSLTEIRNIVKRYGAKDFAYLERDTLAAISFVTSNRHVRFAITLPNPDDRDFTHTLTGQRRSVSTQATEHEKAVRQRWRALGLVIKAKLEAVESQIATLEQEFFPYLVLPGGRTVFEQVGDQVMLSIDSGEPPLLQIEG</sequence>
<keyword evidence="2" id="KW-1185">Reference proteome</keyword>
<dbReference type="AlphaFoldDB" id="A0A4V3CY14"/>
<dbReference type="EMBL" id="SNYA01000004">
    <property type="protein sequence ID" value="TDP92398.1"/>
    <property type="molecule type" value="Genomic_DNA"/>
</dbReference>
<name>A0A4V3CY14_9MICO</name>
<proteinExistence type="predicted"/>
<accession>A0A4V3CY14</accession>
<dbReference type="Proteomes" id="UP000295601">
    <property type="component" value="Unassembled WGS sequence"/>
</dbReference>
<dbReference type="OrthoDB" id="7565870at2"/>
<gene>
    <name evidence="1" type="ORF">EDF62_1605</name>
</gene>
<dbReference type="RefSeq" id="WP_133616625.1">
    <property type="nucleotide sequence ID" value="NZ_SNYA01000004.1"/>
</dbReference>
<reference evidence="1 2" key="1">
    <citation type="submission" date="2019-03" db="EMBL/GenBank/DDBJ databases">
        <title>Genomic analyses of the natural microbiome of Caenorhabditis elegans.</title>
        <authorList>
            <person name="Samuel B."/>
        </authorList>
    </citation>
    <scope>NUCLEOTIDE SEQUENCE [LARGE SCALE GENOMIC DNA]</scope>
    <source>
        <strain evidence="1 2">JUb18</strain>
    </source>
</reference>
<evidence type="ECO:0000313" key="2">
    <source>
        <dbReference type="Proteomes" id="UP000295601"/>
    </source>
</evidence>
<organism evidence="1 2">
    <name type="scientific">Leucobacter luti</name>
    <dbReference type="NCBI Taxonomy" id="340320"/>
    <lineage>
        <taxon>Bacteria</taxon>
        <taxon>Bacillati</taxon>
        <taxon>Actinomycetota</taxon>
        <taxon>Actinomycetes</taxon>
        <taxon>Micrococcales</taxon>
        <taxon>Microbacteriaceae</taxon>
        <taxon>Leucobacter</taxon>
    </lineage>
</organism>
<protein>
    <submittedName>
        <fullName evidence="1">Uncharacterized protein</fullName>
    </submittedName>
</protein>